<protein>
    <submittedName>
        <fullName evidence="1">Uncharacterized protein</fullName>
    </submittedName>
</protein>
<dbReference type="Proteomes" id="UP000654075">
    <property type="component" value="Unassembled WGS sequence"/>
</dbReference>
<evidence type="ECO:0000313" key="2">
    <source>
        <dbReference type="Proteomes" id="UP000654075"/>
    </source>
</evidence>
<comment type="caution">
    <text evidence="1">The sequence shown here is derived from an EMBL/GenBank/DDBJ whole genome shotgun (WGS) entry which is preliminary data.</text>
</comment>
<keyword evidence="2" id="KW-1185">Reference proteome</keyword>
<feature type="non-terminal residue" evidence="1">
    <location>
        <position position="1"/>
    </location>
</feature>
<accession>A0A813FKF1</accession>
<dbReference type="AlphaFoldDB" id="A0A813FKF1"/>
<feature type="non-terminal residue" evidence="1">
    <location>
        <position position="90"/>
    </location>
</feature>
<gene>
    <name evidence="1" type="ORF">PGLA1383_LOCUS31021</name>
</gene>
<dbReference type="EMBL" id="CAJNNV010025223">
    <property type="protein sequence ID" value="CAE8613244.1"/>
    <property type="molecule type" value="Genomic_DNA"/>
</dbReference>
<name>A0A813FKF1_POLGL</name>
<organism evidence="1 2">
    <name type="scientific">Polarella glacialis</name>
    <name type="common">Dinoflagellate</name>
    <dbReference type="NCBI Taxonomy" id="89957"/>
    <lineage>
        <taxon>Eukaryota</taxon>
        <taxon>Sar</taxon>
        <taxon>Alveolata</taxon>
        <taxon>Dinophyceae</taxon>
        <taxon>Suessiales</taxon>
        <taxon>Suessiaceae</taxon>
        <taxon>Polarella</taxon>
    </lineage>
</organism>
<sequence length="90" mass="10095">SLPAPQEVGCRPNQETVLEELLSFGIHPAQDSVRKAVEPVLDWWRENPRSTTWCLSQLAKARRPHTAVAMLRELVLGRLSDSYPATTTNT</sequence>
<reference evidence="1" key="1">
    <citation type="submission" date="2021-02" db="EMBL/GenBank/DDBJ databases">
        <authorList>
            <person name="Dougan E. K."/>
            <person name="Rhodes N."/>
            <person name="Thang M."/>
            <person name="Chan C."/>
        </authorList>
    </citation>
    <scope>NUCLEOTIDE SEQUENCE</scope>
</reference>
<evidence type="ECO:0000313" key="1">
    <source>
        <dbReference type="EMBL" id="CAE8613244.1"/>
    </source>
</evidence>
<proteinExistence type="predicted"/>